<keyword evidence="4" id="KW-1133">Transmembrane helix</keyword>
<reference evidence="6 7" key="1">
    <citation type="submission" date="2018-04" db="EMBL/GenBank/DDBJ databases">
        <title>Genomic Encyclopedia of Type Strains, Phase IV (KMG-IV): sequencing the most valuable type-strain genomes for metagenomic binning, comparative biology and taxonomic classification.</title>
        <authorList>
            <person name="Goeker M."/>
        </authorList>
    </citation>
    <scope>NUCLEOTIDE SEQUENCE [LARGE SCALE GENOMIC DNA]</scope>
    <source>
        <strain evidence="6 7">DSM 28688</strain>
    </source>
</reference>
<comment type="caution">
    <text evidence="6">The sequence shown here is derived from an EMBL/GenBank/DDBJ whole genome shotgun (WGS) entry which is preliminary data.</text>
</comment>
<dbReference type="AlphaFoldDB" id="A0A2U1CZV0"/>
<dbReference type="EMBL" id="QEKQ01000002">
    <property type="protein sequence ID" value="PVY78318.1"/>
    <property type="molecule type" value="Genomic_DNA"/>
</dbReference>
<keyword evidence="4" id="KW-0812">Transmembrane</keyword>
<feature type="domain" description="Glycosyltransferase 2-like" evidence="5">
    <location>
        <begin position="50"/>
        <end position="190"/>
    </location>
</feature>
<name>A0A2U1CZV0_9GAMM</name>
<dbReference type="GO" id="GO:0016757">
    <property type="term" value="F:glycosyltransferase activity"/>
    <property type="evidence" value="ECO:0007669"/>
    <property type="project" value="UniProtKB-KW"/>
</dbReference>
<protein>
    <submittedName>
        <fullName evidence="6">Cellulose synthase/poly-beta-1,6-N-acetylglucosamine synthase-like glycosyltransferase</fullName>
    </submittedName>
</protein>
<dbReference type="InterPro" id="IPR029044">
    <property type="entry name" value="Nucleotide-diphossugar_trans"/>
</dbReference>
<dbReference type="OrthoDB" id="9766971at2"/>
<gene>
    <name evidence="6" type="ORF">C8D92_102359</name>
</gene>
<evidence type="ECO:0000256" key="1">
    <source>
        <dbReference type="ARBA" id="ARBA00006739"/>
    </source>
</evidence>
<proteinExistence type="inferred from homology"/>
<comment type="similarity">
    <text evidence="1">Belongs to the glycosyltransferase 2 family.</text>
</comment>
<dbReference type="Proteomes" id="UP000245887">
    <property type="component" value="Unassembled WGS sequence"/>
</dbReference>
<sequence>MIEMLVVVTLVCMAMPVYVYAGYPLLLWLLTRQRPPAAPELDEPPPSVTLVVSCFNEAAVIAAKLDNALKTDYPADRFGVVVVSDGSDDGTDDIVHSFAGRGVRLVRQEGRLGKTMGLNRALETIDSDIVVFSDANALYEPQAIRRLVTHFSDGQVGYVVGAALYTDSEAGGSAHNENLYWRYELAIKSMESRLHSVVGGDGAIYAIRRTLWEPLQQRDINDFVNPLQIIAKGYRGIFEPAARCFEETAGSYDREIARKERIVNRSIRGLMRVKSVMNPARSGVFAFEVISHKLLRWLIPLFMAVGVAGSTVLAATGMGFFQLVTAGSLVMILLALQGQRTPEKHTLPPWLSLPYYFVMVNLYAVKGTLKALRGETQVTWNSARPNGSPTGGASDQSTAVSGWWWLVVGVMIVGLGLGYV</sequence>
<evidence type="ECO:0000313" key="7">
    <source>
        <dbReference type="Proteomes" id="UP000245887"/>
    </source>
</evidence>
<evidence type="ECO:0000313" key="6">
    <source>
        <dbReference type="EMBL" id="PVY78318.1"/>
    </source>
</evidence>
<feature type="transmembrane region" description="Helical" evidence="4">
    <location>
        <begin position="6"/>
        <end position="30"/>
    </location>
</feature>
<dbReference type="PANTHER" id="PTHR43630:SF1">
    <property type="entry name" value="POLY-BETA-1,6-N-ACETYL-D-GLUCOSAMINE SYNTHASE"/>
    <property type="match status" value="1"/>
</dbReference>
<dbReference type="Pfam" id="PF00535">
    <property type="entry name" value="Glycos_transf_2"/>
    <property type="match status" value="1"/>
</dbReference>
<keyword evidence="4" id="KW-0472">Membrane</keyword>
<evidence type="ECO:0000259" key="5">
    <source>
        <dbReference type="Pfam" id="PF00535"/>
    </source>
</evidence>
<dbReference type="CDD" id="cd06439">
    <property type="entry name" value="CESA_like_1"/>
    <property type="match status" value="1"/>
</dbReference>
<organism evidence="6 7">
    <name type="scientific">Tamilnaduibacter salinus</name>
    <dbReference type="NCBI Taxonomy" id="1484056"/>
    <lineage>
        <taxon>Bacteria</taxon>
        <taxon>Pseudomonadati</taxon>
        <taxon>Pseudomonadota</taxon>
        <taxon>Gammaproteobacteria</taxon>
        <taxon>Pseudomonadales</taxon>
        <taxon>Marinobacteraceae</taxon>
        <taxon>Tamilnaduibacter</taxon>
    </lineage>
</organism>
<evidence type="ECO:0000256" key="2">
    <source>
        <dbReference type="ARBA" id="ARBA00022676"/>
    </source>
</evidence>
<dbReference type="InterPro" id="IPR001173">
    <property type="entry name" value="Glyco_trans_2-like"/>
</dbReference>
<dbReference type="PANTHER" id="PTHR43630">
    <property type="entry name" value="POLY-BETA-1,6-N-ACETYL-D-GLUCOSAMINE SYNTHASE"/>
    <property type="match status" value="1"/>
</dbReference>
<feature type="transmembrane region" description="Helical" evidence="4">
    <location>
        <begin position="348"/>
        <end position="365"/>
    </location>
</feature>
<feature type="transmembrane region" description="Helical" evidence="4">
    <location>
        <begin position="319"/>
        <end position="336"/>
    </location>
</feature>
<evidence type="ECO:0000256" key="3">
    <source>
        <dbReference type="ARBA" id="ARBA00022679"/>
    </source>
</evidence>
<dbReference type="Gene3D" id="3.90.550.10">
    <property type="entry name" value="Spore Coat Polysaccharide Biosynthesis Protein SpsA, Chain A"/>
    <property type="match status" value="1"/>
</dbReference>
<keyword evidence="3 6" id="KW-0808">Transferase</keyword>
<dbReference type="SUPFAM" id="SSF53448">
    <property type="entry name" value="Nucleotide-diphospho-sugar transferases"/>
    <property type="match status" value="1"/>
</dbReference>
<evidence type="ECO:0000256" key="4">
    <source>
        <dbReference type="SAM" id="Phobius"/>
    </source>
</evidence>
<accession>A0A2U1CZV0</accession>
<dbReference type="RefSeq" id="WP_116918526.1">
    <property type="nucleotide sequence ID" value="NZ_QEKQ01000002.1"/>
</dbReference>
<feature type="transmembrane region" description="Helical" evidence="4">
    <location>
        <begin position="402"/>
        <end position="419"/>
    </location>
</feature>
<keyword evidence="2" id="KW-0328">Glycosyltransferase</keyword>